<keyword evidence="3" id="KW-1185">Reference proteome</keyword>
<evidence type="ECO:0000313" key="3">
    <source>
        <dbReference type="Proteomes" id="UP000297280"/>
    </source>
</evidence>
<sequence>MSTPHGFLQLTILESSSNYFIYFPVEKDKGKDIRRLIAFKESEVKLGIADHVTPEPGERFKCLIKVGTKSEHLMHERENYRKYFFERHQPKNKMNHMMNVWASKGWVFDIKGKPLPSSLSGPPEQSKEKRLPSSLPAPSNQSGTNTDAPKNPKEKKKLFGNTFPSKEEIAQWKASNKASDSKPASDPLPNSSNPTITDGKSKLNFKIPSEEESLFVSEGEDTDWKSAAGDRAKKAREERDRAAQGKKPIRNPPTEKSFSSDEDNDSPPFKPRSRPSTTRTGKTREPTKPTKKMTTNTNPVGDNSNAGEGGRTAKAHERRRSRSPDRSLKKPAVLHQRGESTHASSHTKKGVAVKIGSSSHNKSVGKSESGRETRVKKMKDPNPPPTLMQIADMDLDDAENEWAKKHRTPF</sequence>
<feature type="compositionally biased region" description="Polar residues" evidence="1">
    <location>
        <begin position="356"/>
        <end position="366"/>
    </location>
</feature>
<evidence type="ECO:0000313" key="2">
    <source>
        <dbReference type="EMBL" id="TGO84882.1"/>
    </source>
</evidence>
<name>A0A4Z1KKV8_9HELO</name>
<feature type="compositionally biased region" description="Basic and acidic residues" evidence="1">
    <location>
        <begin position="222"/>
        <end position="243"/>
    </location>
</feature>
<comment type="caution">
    <text evidence="2">The sequence shown here is derived from an EMBL/GenBank/DDBJ whole genome shotgun (WGS) entry which is preliminary data.</text>
</comment>
<reference evidence="2 3" key="1">
    <citation type="submission" date="2017-12" db="EMBL/GenBank/DDBJ databases">
        <title>Comparative genomics of Botrytis spp.</title>
        <authorList>
            <person name="Valero-Jimenez C.A."/>
            <person name="Tapia P."/>
            <person name="Veloso J."/>
            <person name="Silva-Moreno E."/>
            <person name="Staats M."/>
            <person name="Valdes J.H."/>
            <person name="Van Kan J.A.L."/>
        </authorList>
    </citation>
    <scope>NUCLEOTIDE SEQUENCE [LARGE SCALE GENOMIC DNA]</scope>
    <source>
        <strain evidence="2 3">MUCL3349</strain>
    </source>
</reference>
<proteinExistence type="predicted"/>
<organism evidence="2 3">
    <name type="scientific">Botrytis porri</name>
    <dbReference type="NCBI Taxonomy" id="87229"/>
    <lineage>
        <taxon>Eukaryota</taxon>
        <taxon>Fungi</taxon>
        <taxon>Dikarya</taxon>
        <taxon>Ascomycota</taxon>
        <taxon>Pezizomycotina</taxon>
        <taxon>Leotiomycetes</taxon>
        <taxon>Helotiales</taxon>
        <taxon>Sclerotiniaceae</taxon>
        <taxon>Botrytis</taxon>
    </lineage>
</organism>
<dbReference type="EMBL" id="PQXO01000454">
    <property type="protein sequence ID" value="TGO84882.1"/>
    <property type="molecule type" value="Genomic_DNA"/>
</dbReference>
<feature type="compositionally biased region" description="Basic and acidic residues" evidence="1">
    <location>
        <begin position="368"/>
        <end position="380"/>
    </location>
</feature>
<accession>A0A4Z1KKV8</accession>
<feature type="region of interest" description="Disordered" evidence="1">
    <location>
        <begin position="116"/>
        <end position="387"/>
    </location>
</feature>
<gene>
    <name evidence="2" type="ORF">BPOR_0455g00080</name>
</gene>
<feature type="compositionally biased region" description="Acidic residues" evidence="1">
    <location>
        <begin position="210"/>
        <end position="221"/>
    </location>
</feature>
<dbReference type="AlphaFoldDB" id="A0A4Z1KKV8"/>
<feature type="compositionally biased region" description="Polar residues" evidence="1">
    <location>
        <begin position="136"/>
        <end position="148"/>
    </location>
</feature>
<evidence type="ECO:0000256" key="1">
    <source>
        <dbReference type="SAM" id="MobiDB-lite"/>
    </source>
</evidence>
<protein>
    <submittedName>
        <fullName evidence="2">Uncharacterized protein</fullName>
    </submittedName>
</protein>
<dbReference type="OrthoDB" id="3561599at2759"/>
<feature type="compositionally biased region" description="Polar residues" evidence="1">
    <location>
        <begin position="188"/>
        <end position="198"/>
    </location>
</feature>
<dbReference type="Proteomes" id="UP000297280">
    <property type="component" value="Unassembled WGS sequence"/>
</dbReference>